<protein>
    <submittedName>
        <fullName evidence="2">Uncharacterized protein</fullName>
    </submittedName>
</protein>
<gene>
    <name evidence="2" type="ORF">AB5J56_09750</name>
</gene>
<feature type="transmembrane region" description="Helical" evidence="1">
    <location>
        <begin position="38"/>
        <end position="57"/>
    </location>
</feature>
<sequence>MTTGPGAIRRFHLHIRGIGARPGGWHMARYNLAFGPPLFVPLLMSMVGGMGLPASVLRREK</sequence>
<keyword evidence="1" id="KW-0472">Membrane</keyword>
<proteinExistence type="predicted"/>
<accession>A0AB39P3N1</accession>
<keyword evidence="1" id="KW-0812">Transmembrane</keyword>
<dbReference type="AlphaFoldDB" id="A0AB39P3N1"/>
<name>A0AB39P3N1_9ACTN</name>
<reference evidence="2" key="1">
    <citation type="submission" date="2024-07" db="EMBL/GenBank/DDBJ databases">
        <authorList>
            <person name="Yu S.T."/>
        </authorList>
    </citation>
    <scope>NUCLEOTIDE SEQUENCE</scope>
    <source>
        <strain evidence="2">R21</strain>
    </source>
</reference>
<organism evidence="2">
    <name type="scientific">Streptomyces sp. R21</name>
    <dbReference type="NCBI Taxonomy" id="3238627"/>
    <lineage>
        <taxon>Bacteria</taxon>
        <taxon>Bacillati</taxon>
        <taxon>Actinomycetota</taxon>
        <taxon>Actinomycetes</taxon>
        <taxon>Kitasatosporales</taxon>
        <taxon>Streptomycetaceae</taxon>
        <taxon>Streptomyces</taxon>
    </lineage>
</organism>
<evidence type="ECO:0000256" key="1">
    <source>
        <dbReference type="SAM" id="Phobius"/>
    </source>
</evidence>
<keyword evidence="1" id="KW-1133">Transmembrane helix</keyword>
<dbReference type="RefSeq" id="WP_369232043.1">
    <property type="nucleotide sequence ID" value="NZ_CP163435.1"/>
</dbReference>
<dbReference type="EMBL" id="CP163435">
    <property type="protein sequence ID" value="XDQ24944.1"/>
    <property type="molecule type" value="Genomic_DNA"/>
</dbReference>
<evidence type="ECO:0000313" key="2">
    <source>
        <dbReference type="EMBL" id="XDQ24944.1"/>
    </source>
</evidence>